<comment type="similarity">
    <text evidence="1">Belongs to the DNA mismatch repair MutL/HexB family.</text>
</comment>
<reference evidence="2 3" key="1">
    <citation type="journal article" date="2012" name="PLoS Pathog.">
        <title>Diverse lifestyles and strategies of plant pathogenesis encoded in the genomes of eighteen Dothideomycetes fungi.</title>
        <authorList>
            <person name="Ohm R.A."/>
            <person name="Feau N."/>
            <person name="Henrissat B."/>
            <person name="Schoch C.L."/>
            <person name="Horwitz B.A."/>
            <person name="Barry K.W."/>
            <person name="Condon B.J."/>
            <person name="Copeland A.C."/>
            <person name="Dhillon B."/>
            <person name="Glaser F."/>
            <person name="Hesse C.N."/>
            <person name="Kosti I."/>
            <person name="LaButti K."/>
            <person name="Lindquist E.A."/>
            <person name="Lucas S."/>
            <person name="Salamov A.A."/>
            <person name="Bradshaw R.E."/>
            <person name="Ciuffetti L."/>
            <person name="Hamelin R.C."/>
            <person name="Kema G.H.J."/>
            <person name="Lawrence C."/>
            <person name="Scott J.A."/>
            <person name="Spatafora J.W."/>
            <person name="Turgeon B.G."/>
            <person name="de Wit P.J.G.M."/>
            <person name="Zhong S."/>
            <person name="Goodwin S.B."/>
            <person name="Grigoriev I.V."/>
        </authorList>
    </citation>
    <scope>NUCLEOTIDE SEQUENCE [LARGE SCALE GENOMIC DNA]</scope>
    <source>
        <strain evidence="2 3">CIRAD86</strain>
    </source>
</reference>
<dbReference type="PANTHER" id="PTHR10073">
    <property type="entry name" value="DNA MISMATCH REPAIR PROTEIN MLH, PMS, MUTL"/>
    <property type="match status" value="1"/>
</dbReference>
<dbReference type="GO" id="GO:0016887">
    <property type="term" value="F:ATP hydrolysis activity"/>
    <property type="evidence" value="ECO:0007669"/>
    <property type="project" value="InterPro"/>
</dbReference>
<feature type="non-terminal residue" evidence="2">
    <location>
        <position position="134"/>
    </location>
</feature>
<dbReference type="Pfam" id="PF13589">
    <property type="entry name" value="HATPase_c_3"/>
    <property type="match status" value="1"/>
</dbReference>
<dbReference type="VEuPathDB" id="FungiDB:MYCFIDRAFT_8837"/>
<dbReference type="Proteomes" id="UP000016932">
    <property type="component" value="Unassembled WGS sequence"/>
</dbReference>
<dbReference type="RefSeq" id="XP_007929589.1">
    <property type="nucleotide sequence ID" value="XM_007931398.1"/>
</dbReference>
<evidence type="ECO:0000256" key="1">
    <source>
        <dbReference type="ARBA" id="ARBA00006082"/>
    </source>
</evidence>
<dbReference type="KEGG" id="pfj:MYCFIDRAFT_8837"/>
<dbReference type="EMBL" id="KB446562">
    <property type="protein sequence ID" value="EME79370.1"/>
    <property type="molecule type" value="Genomic_DNA"/>
</dbReference>
<keyword evidence="3" id="KW-1185">Reference proteome</keyword>
<dbReference type="GeneID" id="19342694"/>
<dbReference type="OrthoDB" id="10263226at2759"/>
<dbReference type="SUPFAM" id="SSF55874">
    <property type="entry name" value="ATPase domain of HSP90 chaperone/DNA topoisomerase II/histidine kinase"/>
    <property type="match status" value="1"/>
</dbReference>
<dbReference type="AlphaFoldDB" id="M2YNR7"/>
<protein>
    <recommendedName>
        <fullName evidence="4">Histidine kinase/HSP90-like ATPase domain-containing protein</fullName>
    </recommendedName>
</protein>
<dbReference type="eggNOG" id="KOG1978">
    <property type="taxonomic scope" value="Eukaryota"/>
</dbReference>
<dbReference type="Gene3D" id="3.30.565.10">
    <property type="entry name" value="Histidine kinase-like ATPase, C-terminal domain"/>
    <property type="match status" value="1"/>
</dbReference>
<organism evidence="2 3">
    <name type="scientific">Pseudocercospora fijiensis (strain CIRAD86)</name>
    <name type="common">Black leaf streak disease fungus</name>
    <name type="synonym">Mycosphaerella fijiensis</name>
    <dbReference type="NCBI Taxonomy" id="383855"/>
    <lineage>
        <taxon>Eukaryota</taxon>
        <taxon>Fungi</taxon>
        <taxon>Dikarya</taxon>
        <taxon>Ascomycota</taxon>
        <taxon>Pezizomycotina</taxon>
        <taxon>Dothideomycetes</taxon>
        <taxon>Dothideomycetidae</taxon>
        <taxon>Mycosphaerellales</taxon>
        <taxon>Mycosphaerellaceae</taxon>
        <taxon>Pseudocercospora</taxon>
    </lineage>
</organism>
<dbReference type="HOGENOM" id="CLU_004131_3_1_1"/>
<dbReference type="InterPro" id="IPR036890">
    <property type="entry name" value="HATPase_C_sf"/>
</dbReference>
<proteinExistence type="inferred from homology"/>
<dbReference type="InterPro" id="IPR038973">
    <property type="entry name" value="MutL/Mlh/Pms-like"/>
</dbReference>
<dbReference type="PANTHER" id="PTHR10073:SF41">
    <property type="entry name" value="MISMATCH REPAIR PROTEIN, PUTATIVE (AFU_ORTHOLOGUE AFUA_8G05820)-RELATED"/>
    <property type="match status" value="1"/>
</dbReference>
<dbReference type="GO" id="GO:0140664">
    <property type="term" value="F:ATP-dependent DNA damage sensor activity"/>
    <property type="evidence" value="ECO:0007669"/>
    <property type="project" value="InterPro"/>
</dbReference>
<dbReference type="InterPro" id="IPR014762">
    <property type="entry name" value="DNA_mismatch_repair_CS"/>
</dbReference>
<dbReference type="STRING" id="383855.M2YNR7"/>
<dbReference type="GO" id="GO:0006298">
    <property type="term" value="P:mismatch repair"/>
    <property type="evidence" value="ECO:0007669"/>
    <property type="project" value="InterPro"/>
</dbReference>
<accession>M2YNR7</accession>
<sequence>MGISALPQATVRTLGASQVLTDPAALVKELVDNALDANATSISIEISNNTVDVIQVRDNGHGVAPEDRSLVARRYCTSKISHDDDLKDIGGSSLGFRGEALASAAELSGTLTISTRVEGEAVAAALKINQKGEV</sequence>
<dbReference type="PROSITE" id="PS00058">
    <property type="entry name" value="DNA_MISMATCH_REPAIR_1"/>
    <property type="match status" value="1"/>
</dbReference>
<evidence type="ECO:0000313" key="3">
    <source>
        <dbReference type="Proteomes" id="UP000016932"/>
    </source>
</evidence>
<evidence type="ECO:0008006" key="4">
    <source>
        <dbReference type="Google" id="ProtNLM"/>
    </source>
</evidence>
<evidence type="ECO:0000313" key="2">
    <source>
        <dbReference type="EMBL" id="EME79370.1"/>
    </source>
</evidence>
<dbReference type="GO" id="GO:0032389">
    <property type="term" value="C:MutLalpha complex"/>
    <property type="evidence" value="ECO:0007669"/>
    <property type="project" value="TreeGrafter"/>
</dbReference>
<name>M2YNR7_PSEFD</name>
<gene>
    <name evidence="2" type="ORF">MYCFIDRAFT_8837</name>
</gene>